<gene>
    <name evidence="1" type="primary">PP2A2</name>
    <name evidence="1" type="ORF">AXF42_Ash004751</name>
</gene>
<dbReference type="AlphaFoldDB" id="A0A2I0BHJ0"/>
<name>A0A2I0BHJ0_9ASPA</name>
<dbReference type="OrthoDB" id="3335358at2759"/>
<dbReference type="InterPro" id="IPR047129">
    <property type="entry name" value="PPA2-like"/>
</dbReference>
<dbReference type="GO" id="GO:0004722">
    <property type="term" value="F:protein serine/threonine phosphatase activity"/>
    <property type="evidence" value="ECO:0007669"/>
    <property type="project" value="UniProtKB-EC"/>
</dbReference>
<dbReference type="PANTHER" id="PTHR45619">
    <property type="entry name" value="SERINE/THREONINE-PROTEIN PHOSPHATASE PP2A-RELATED"/>
    <property type="match status" value="1"/>
</dbReference>
<accession>A0A2I0BHJ0</accession>
<dbReference type="STRING" id="1088818.A0A2I0BHJ0"/>
<evidence type="ECO:0000313" key="2">
    <source>
        <dbReference type="Proteomes" id="UP000236161"/>
    </source>
</evidence>
<evidence type="ECO:0000313" key="1">
    <source>
        <dbReference type="EMBL" id="PKA67258.1"/>
    </source>
</evidence>
<dbReference type="SUPFAM" id="SSF56300">
    <property type="entry name" value="Metallo-dependent phosphatases"/>
    <property type="match status" value="1"/>
</dbReference>
<dbReference type="InterPro" id="IPR029052">
    <property type="entry name" value="Metallo-depent_PP-like"/>
</dbReference>
<organism evidence="1 2">
    <name type="scientific">Apostasia shenzhenica</name>
    <dbReference type="NCBI Taxonomy" id="1088818"/>
    <lineage>
        <taxon>Eukaryota</taxon>
        <taxon>Viridiplantae</taxon>
        <taxon>Streptophyta</taxon>
        <taxon>Embryophyta</taxon>
        <taxon>Tracheophyta</taxon>
        <taxon>Spermatophyta</taxon>
        <taxon>Magnoliopsida</taxon>
        <taxon>Liliopsida</taxon>
        <taxon>Asparagales</taxon>
        <taxon>Orchidaceae</taxon>
        <taxon>Apostasioideae</taxon>
        <taxon>Apostasia</taxon>
    </lineage>
</organism>
<dbReference type="EMBL" id="KZ451883">
    <property type="protein sequence ID" value="PKA67258.1"/>
    <property type="molecule type" value="Genomic_DNA"/>
</dbReference>
<sequence length="216" mass="24486">MKKDDLIVIVTPFSWKPGTRLNVAQQKEANDSSEDSWRSADKVDSKTRLTYLSDRIKVALDVHNLQIEFVSDRCERNGDESADDGLFHVSEAALRTLTLIDSVMLGEGLIYEAVKKDTFPHFYGPSRSFIPLSLDAVSKVEKLNLVDASFKPRARKRVVDQNVVTVFSAPNYCYRCSNMAAILEIGEYMSQNFLQFDPAPRQVEPDSTRRTPDYLL</sequence>
<protein>
    <submittedName>
        <fullName evidence="1">Serine/threonine-protein phosphatase PP2A-2 catalytic subunit</fullName>
        <ecNumber evidence="1">3.1.3.16</ecNumber>
    </submittedName>
</protein>
<dbReference type="Proteomes" id="UP000236161">
    <property type="component" value="Unassembled WGS sequence"/>
</dbReference>
<dbReference type="Gene3D" id="3.60.21.10">
    <property type="match status" value="1"/>
</dbReference>
<keyword evidence="2" id="KW-1185">Reference proteome</keyword>
<dbReference type="EC" id="3.1.3.16" evidence="1"/>
<keyword evidence="1" id="KW-0378">Hydrolase</keyword>
<proteinExistence type="predicted"/>
<reference evidence="1 2" key="1">
    <citation type="journal article" date="2017" name="Nature">
        <title>The Apostasia genome and the evolution of orchids.</title>
        <authorList>
            <person name="Zhang G.Q."/>
            <person name="Liu K.W."/>
            <person name="Li Z."/>
            <person name="Lohaus R."/>
            <person name="Hsiao Y.Y."/>
            <person name="Niu S.C."/>
            <person name="Wang J.Y."/>
            <person name="Lin Y.C."/>
            <person name="Xu Q."/>
            <person name="Chen L.J."/>
            <person name="Yoshida K."/>
            <person name="Fujiwara S."/>
            <person name="Wang Z.W."/>
            <person name="Zhang Y.Q."/>
            <person name="Mitsuda N."/>
            <person name="Wang M."/>
            <person name="Liu G.H."/>
            <person name="Pecoraro L."/>
            <person name="Huang H.X."/>
            <person name="Xiao X.J."/>
            <person name="Lin M."/>
            <person name="Wu X.Y."/>
            <person name="Wu W.L."/>
            <person name="Chen Y.Y."/>
            <person name="Chang S.B."/>
            <person name="Sakamoto S."/>
            <person name="Ohme-Takagi M."/>
            <person name="Yagi M."/>
            <person name="Zeng S.J."/>
            <person name="Shen C.Y."/>
            <person name="Yeh C.M."/>
            <person name="Luo Y.B."/>
            <person name="Tsai W.C."/>
            <person name="Van de Peer Y."/>
            <person name="Liu Z.J."/>
        </authorList>
    </citation>
    <scope>NUCLEOTIDE SEQUENCE [LARGE SCALE GENOMIC DNA]</scope>
    <source>
        <strain evidence="2">cv. Shenzhen</strain>
        <tissue evidence="1">Stem</tissue>
    </source>
</reference>